<evidence type="ECO:0000313" key="2">
    <source>
        <dbReference type="Proteomes" id="UP001356308"/>
    </source>
</evidence>
<protein>
    <submittedName>
        <fullName evidence="1">DUF5694 domain-containing protein</fullName>
    </submittedName>
</protein>
<dbReference type="InterPro" id="IPR043749">
    <property type="entry name" value="DUF5694"/>
</dbReference>
<gene>
    <name evidence="1" type="ORF">V1I91_07695</name>
</gene>
<keyword evidence="2" id="KW-1185">Reference proteome</keyword>
<organism evidence="1 2">
    <name type="scientific">Maribacter cobaltidurans</name>
    <dbReference type="NCBI Taxonomy" id="1178778"/>
    <lineage>
        <taxon>Bacteria</taxon>
        <taxon>Pseudomonadati</taxon>
        <taxon>Bacteroidota</taxon>
        <taxon>Flavobacteriia</taxon>
        <taxon>Flavobacteriales</taxon>
        <taxon>Flavobacteriaceae</taxon>
        <taxon>Maribacter</taxon>
    </lineage>
</organism>
<sequence length="299" mass="34815">MKYILIFCLFILLYSCKETIQEKSELYPSDSIDWAIDNFPSLDKSSNHKVLTLGVFHFDRSRDGSDVVAKNHVDISTELNQRELDTIIQRLKDFNPAKIAVEWRPEYQSNLDSLYQEYLAGNYKLGLNEAFQVGFRLAKILGHKKVYCVDNNPPLPESINEIEDWEAYADSLGHLGLWHSYDQENSRYNTFMDTIQKHLNVKDYLLLINSKKNVSRNKQLWTTGLVNVGYLDKYVGADLLGRWYRRNSRIYANSKNLVNPVLKENLLIIYGGAHKWILDELFDSSPDFQVVQFNELMVK</sequence>
<accession>A0ABU7ISK2</accession>
<dbReference type="PROSITE" id="PS51257">
    <property type="entry name" value="PROKAR_LIPOPROTEIN"/>
    <property type="match status" value="1"/>
</dbReference>
<name>A0ABU7ISK2_9FLAO</name>
<proteinExistence type="predicted"/>
<comment type="caution">
    <text evidence="1">The sequence shown here is derived from an EMBL/GenBank/DDBJ whole genome shotgun (WGS) entry which is preliminary data.</text>
</comment>
<dbReference type="Proteomes" id="UP001356308">
    <property type="component" value="Unassembled WGS sequence"/>
</dbReference>
<evidence type="ECO:0000313" key="1">
    <source>
        <dbReference type="EMBL" id="MEE1975949.1"/>
    </source>
</evidence>
<dbReference type="RefSeq" id="WP_272650767.1">
    <property type="nucleotide sequence ID" value="NZ_JAZDDG010000003.1"/>
</dbReference>
<reference evidence="1 2" key="1">
    <citation type="submission" date="2024-01" db="EMBL/GenBank/DDBJ databases">
        <title>Maribacter spp. originated from different algae showed divergent polysaccharides utilization ability.</title>
        <authorList>
            <person name="Wang H."/>
            <person name="Wu Y."/>
        </authorList>
    </citation>
    <scope>NUCLEOTIDE SEQUENCE [LARGE SCALE GENOMIC DNA]</scope>
    <source>
        <strain evidence="1 2">PR1</strain>
    </source>
</reference>
<dbReference type="EMBL" id="JAZDDG010000003">
    <property type="protein sequence ID" value="MEE1975949.1"/>
    <property type="molecule type" value="Genomic_DNA"/>
</dbReference>
<dbReference type="Pfam" id="PF18950">
    <property type="entry name" value="DUF5694"/>
    <property type="match status" value="1"/>
</dbReference>